<accession>A0A553WH13</accession>
<organism evidence="1 2">
    <name type="scientific">Sphingorhabdus contaminans</name>
    <dbReference type="NCBI Taxonomy" id="1343899"/>
    <lineage>
        <taxon>Bacteria</taxon>
        <taxon>Pseudomonadati</taxon>
        <taxon>Pseudomonadota</taxon>
        <taxon>Alphaproteobacteria</taxon>
        <taxon>Sphingomonadales</taxon>
        <taxon>Sphingomonadaceae</taxon>
        <taxon>Sphingorhabdus</taxon>
    </lineage>
</organism>
<evidence type="ECO:0000313" key="2">
    <source>
        <dbReference type="Proteomes" id="UP000320160"/>
    </source>
</evidence>
<proteinExistence type="predicted"/>
<reference evidence="1 2" key="1">
    <citation type="submission" date="2019-07" db="EMBL/GenBank/DDBJ databases">
        <authorList>
            <person name="Park M."/>
        </authorList>
    </citation>
    <scope>NUCLEOTIDE SEQUENCE [LARGE SCALE GENOMIC DNA]</scope>
    <source>
        <strain evidence="1 2">KCTC32445</strain>
    </source>
</reference>
<dbReference type="RefSeq" id="WP_143774848.1">
    <property type="nucleotide sequence ID" value="NZ_VKKU01000001.1"/>
</dbReference>
<evidence type="ECO:0000313" key="1">
    <source>
        <dbReference type="EMBL" id="TSB03975.1"/>
    </source>
</evidence>
<dbReference type="EMBL" id="VKKU01000001">
    <property type="protein sequence ID" value="TSB03975.1"/>
    <property type="molecule type" value="Genomic_DNA"/>
</dbReference>
<dbReference type="InterPro" id="IPR005335">
    <property type="entry name" value="Terminase_ssu"/>
</dbReference>
<dbReference type="OrthoDB" id="8227562at2"/>
<dbReference type="GO" id="GO:0051276">
    <property type="term" value="P:chromosome organization"/>
    <property type="evidence" value="ECO:0007669"/>
    <property type="project" value="InterPro"/>
</dbReference>
<protein>
    <submittedName>
        <fullName evidence="1">Terminase small subunit</fullName>
    </submittedName>
</protein>
<dbReference type="Pfam" id="PF03592">
    <property type="entry name" value="Terminase_2"/>
    <property type="match status" value="1"/>
</dbReference>
<dbReference type="InterPro" id="IPR038713">
    <property type="entry name" value="Terminase_Gp1_N_sf"/>
</dbReference>
<keyword evidence="2" id="KW-1185">Reference proteome</keyword>
<name>A0A553WH13_9SPHN</name>
<comment type="caution">
    <text evidence="1">The sequence shown here is derived from an EMBL/GenBank/DDBJ whole genome shotgun (WGS) entry which is preliminary data.</text>
</comment>
<dbReference type="Gene3D" id="1.10.10.1400">
    <property type="entry name" value="Terminase, small subunit, N-terminal DNA-binding domain, HTH motif"/>
    <property type="match status" value="1"/>
</dbReference>
<dbReference type="Proteomes" id="UP000320160">
    <property type="component" value="Unassembled WGS sequence"/>
</dbReference>
<gene>
    <name evidence="1" type="ORF">FOM92_00570</name>
</gene>
<dbReference type="AlphaFoldDB" id="A0A553WH13"/>
<sequence>MTPKQEAFCLAYVETGNASEAYRRAYDAENMKPETINVQASKMLSDPKIAIRLAVLRDEHVERHNLTVDDLIAQLDEDRTFARDLKAPAAAITASMGKAKLLGFLTDKIEHSGIQNRQWSDEDIAVRAASIIASVRQRNPGRFEVE</sequence>